<evidence type="ECO:0008006" key="3">
    <source>
        <dbReference type="Google" id="ProtNLM"/>
    </source>
</evidence>
<name>A0A518JNJ8_9BACT</name>
<organism evidence="1 2">
    <name type="scientific">Rosistilla carotiformis</name>
    <dbReference type="NCBI Taxonomy" id="2528017"/>
    <lineage>
        <taxon>Bacteria</taxon>
        <taxon>Pseudomonadati</taxon>
        <taxon>Planctomycetota</taxon>
        <taxon>Planctomycetia</taxon>
        <taxon>Pirellulales</taxon>
        <taxon>Pirellulaceae</taxon>
        <taxon>Rosistilla</taxon>
    </lineage>
</organism>
<dbReference type="Pfam" id="PF00404">
    <property type="entry name" value="Dockerin_1"/>
    <property type="match status" value="1"/>
</dbReference>
<gene>
    <name evidence="1" type="ORF">Poly24_07690</name>
</gene>
<reference evidence="1 2" key="1">
    <citation type="submission" date="2019-02" db="EMBL/GenBank/DDBJ databases">
        <title>Deep-cultivation of Planctomycetes and their phenomic and genomic characterization uncovers novel biology.</title>
        <authorList>
            <person name="Wiegand S."/>
            <person name="Jogler M."/>
            <person name="Boedeker C."/>
            <person name="Pinto D."/>
            <person name="Vollmers J."/>
            <person name="Rivas-Marin E."/>
            <person name="Kohn T."/>
            <person name="Peeters S.H."/>
            <person name="Heuer A."/>
            <person name="Rast P."/>
            <person name="Oberbeckmann S."/>
            <person name="Bunk B."/>
            <person name="Jeske O."/>
            <person name="Meyerdierks A."/>
            <person name="Storesund J.E."/>
            <person name="Kallscheuer N."/>
            <person name="Luecker S."/>
            <person name="Lage O.M."/>
            <person name="Pohl T."/>
            <person name="Merkel B.J."/>
            <person name="Hornburger P."/>
            <person name="Mueller R.-W."/>
            <person name="Bruemmer F."/>
            <person name="Labrenz M."/>
            <person name="Spormann A.M."/>
            <person name="Op den Camp H."/>
            <person name="Overmann J."/>
            <person name="Amann R."/>
            <person name="Jetten M.S.M."/>
            <person name="Mascher T."/>
            <person name="Medema M.H."/>
            <person name="Devos D.P."/>
            <person name="Kaster A.-K."/>
            <person name="Ovreas L."/>
            <person name="Rohde M."/>
            <person name="Galperin M.Y."/>
            <person name="Jogler C."/>
        </authorList>
    </citation>
    <scope>NUCLEOTIDE SEQUENCE [LARGE SCALE GENOMIC DNA]</scope>
    <source>
        <strain evidence="1 2">Poly24</strain>
    </source>
</reference>
<protein>
    <recommendedName>
        <fullName evidence="3">Dockerin type I repeat protein</fullName>
    </recommendedName>
</protein>
<dbReference type="KEGG" id="rcf:Poly24_07690"/>
<dbReference type="GO" id="GO:0000272">
    <property type="term" value="P:polysaccharide catabolic process"/>
    <property type="evidence" value="ECO:0007669"/>
    <property type="project" value="InterPro"/>
</dbReference>
<dbReference type="GO" id="GO:0004553">
    <property type="term" value="F:hydrolase activity, hydrolyzing O-glycosyl compounds"/>
    <property type="evidence" value="ECO:0007669"/>
    <property type="project" value="InterPro"/>
</dbReference>
<dbReference type="SUPFAM" id="SSF51126">
    <property type="entry name" value="Pectin lyase-like"/>
    <property type="match status" value="1"/>
</dbReference>
<evidence type="ECO:0000313" key="2">
    <source>
        <dbReference type="Proteomes" id="UP000315082"/>
    </source>
</evidence>
<dbReference type="EMBL" id="CP036348">
    <property type="protein sequence ID" value="QDV67078.1"/>
    <property type="molecule type" value="Genomic_DNA"/>
</dbReference>
<sequence>MLAVFHVTTFDDVVAASDGVLSLREAISLANGSPGADEITFFETVTQPIVLGLGELSITDSVTITGAGRGTTVIDANQQSRVLNVAGESVDVTLLQLTLTDGRTTGSNGFGETTHSRVGIRFDSAGTLALIDSTLSGNSTVNVTSITPGTVTIEESGSDVVVREGSTILFQGPAVSLAVLDFTGTNGDDTLLLNASFVDFPGTVGFHGGTGRDTLQIGGSGQSINTSDLPAGSINGLEVIDLRGTGDNQLSLSEQDVSAIRDAGQTLRIVKDFGDTIRFRSGTFKVDSSRVEDDQLIITAKSGSNTIEFVGAGWTNPLNHLDVNGSGTIEPIDALQILNELGRKAYVQPGTSALVAPESLGASFPKKFYDTSGDNQVSPIDALRIINALGRGEGEAPAGEAYVFAASPVNQDADEEDQHEAVDLAILQWLGER</sequence>
<dbReference type="AlphaFoldDB" id="A0A518JNJ8"/>
<dbReference type="InterPro" id="IPR011050">
    <property type="entry name" value="Pectin_lyase_fold/virulence"/>
</dbReference>
<dbReference type="InterPro" id="IPR002105">
    <property type="entry name" value="Dockerin_1_rpt"/>
</dbReference>
<evidence type="ECO:0000313" key="1">
    <source>
        <dbReference type="EMBL" id="QDV67078.1"/>
    </source>
</evidence>
<proteinExistence type="predicted"/>
<keyword evidence="2" id="KW-1185">Reference proteome</keyword>
<dbReference type="OrthoDB" id="292920at2"/>
<dbReference type="Proteomes" id="UP000315082">
    <property type="component" value="Chromosome"/>
</dbReference>
<accession>A0A518JNJ8</accession>